<dbReference type="EMBL" id="LNNH01000027">
    <property type="protein sequence ID" value="KWW17640.1"/>
    <property type="molecule type" value="Genomic_DNA"/>
</dbReference>
<dbReference type="InterPro" id="IPR013767">
    <property type="entry name" value="PAS_fold"/>
</dbReference>
<dbReference type="PROSITE" id="PS50045">
    <property type="entry name" value="SIGMA54_INTERACT_4"/>
    <property type="match status" value="1"/>
</dbReference>
<dbReference type="InterPro" id="IPR025662">
    <property type="entry name" value="Sigma_54_int_dom_ATP-bd_1"/>
</dbReference>
<dbReference type="InterPro" id="IPR003593">
    <property type="entry name" value="AAA+_ATPase"/>
</dbReference>
<dbReference type="PROSITE" id="PS00675">
    <property type="entry name" value="SIGMA54_INTERACT_1"/>
    <property type="match status" value="1"/>
</dbReference>
<dbReference type="GO" id="GO:0003677">
    <property type="term" value="F:DNA binding"/>
    <property type="evidence" value="ECO:0007669"/>
    <property type="project" value="UniProtKB-KW"/>
</dbReference>
<dbReference type="Pfam" id="PF08461">
    <property type="entry name" value="WHD_RNase_R"/>
    <property type="match status" value="1"/>
</dbReference>
<protein>
    <submittedName>
        <fullName evidence="5">Fis family transcriptional regulator</fullName>
    </submittedName>
</protein>
<dbReference type="PROSITE" id="PS00676">
    <property type="entry name" value="SIGMA54_INTERACT_2"/>
    <property type="match status" value="1"/>
</dbReference>
<gene>
    <name evidence="5" type="ORF">AS888_21745</name>
</gene>
<name>A0A120GPB8_9BACI</name>
<dbReference type="FunFam" id="3.40.50.300:FF:000006">
    <property type="entry name" value="DNA-binding transcriptional regulator NtrC"/>
    <property type="match status" value="1"/>
</dbReference>
<dbReference type="InterPro" id="IPR027417">
    <property type="entry name" value="P-loop_NTPase"/>
</dbReference>
<keyword evidence="6" id="KW-1185">Reference proteome</keyword>
<proteinExistence type="predicted"/>
<dbReference type="InterPro" id="IPR036390">
    <property type="entry name" value="WH_DNA-bd_sf"/>
</dbReference>
<organism evidence="5 6">
    <name type="scientific">Peribacillus simplex</name>
    <dbReference type="NCBI Taxonomy" id="1478"/>
    <lineage>
        <taxon>Bacteria</taxon>
        <taxon>Bacillati</taxon>
        <taxon>Bacillota</taxon>
        <taxon>Bacilli</taxon>
        <taxon>Bacillales</taxon>
        <taxon>Bacillaceae</taxon>
        <taxon>Peribacillus</taxon>
    </lineage>
</organism>
<dbReference type="Gene3D" id="3.30.450.20">
    <property type="entry name" value="PAS domain"/>
    <property type="match status" value="1"/>
</dbReference>
<dbReference type="Pfam" id="PF00989">
    <property type="entry name" value="PAS"/>
    <property type="match status" value="1"/>
</dbReference>
<dbReference type="Gene3D" id="3.40.50.300">
    <property type="entry name" value="P-loop containing nucleotide triphosphate hydrolases"/>
    <property type="match status" value="1"/>
</dbReference>
<dbReference type="Gene3D" id="1.10.8.60">
    <property type="match status" value="1"/>
</dbReference>
<dbReference type="CDD" id="cd00009">
    <property type="entry name" value="AAA"/>
    <property type="match status" value="1"/>
</dbReference>
<dbReference type="InterPro" id="IPR002078">
    <property type="entry name" value="Sigma_54_int"/>
</dbReference>
<dbReference type="Gene3D" id="1.10.10.10">
    <property type="entry name" value="Winged helix-like DNA-binding domain superfamily/Winged helix DNA-binding domain"/>
    <property type="match status" value="1"/>
</dbReference>
<evidence type="ECO:0000259" key="4">
    <source>
        <dbReference type="PROSITE" id="PS50045"/>
    </source>
</evidence>
<dbReference type="Pfam" id="PF00158">
    <property type="entry name" value="Sigma54_activat"/>
    <property type="match status" value="1"/>
</dbReference>
<evidence type="ECO:0000256" key="3">
    <source>
        <dbReference type="ARBA" id="ARBA00023125"/>
    </source>
</evidence>
<dbReference type="SUPFAM" id="SSF55785">
    <property type="entry name" value="PYP-like sensor domain (PAS domain)"/>
    <property type="match status" value="1"/>
</dbReference>
<keyword evidence="1" id="KW-0547">Nucleotide-binding</keyword>
<dbReference type="AlphaFoldDB" id="A0A120GPB8"/>
<dbReference type="SUPFAM" id="SSF52540">
    <property type="entry name" value="P-loop containing nucleoside triphosphate hydrolases"/>
    <property type="match status" value="1"/>
</dbReference>
<evidence type="ECO:0000313" key="5">
    <source>
        <dbReference type="EMBL" id="KWW17640.1"/>
    </source>
</evidence>
<dbReference type="Proteomes" id="UP000064189">
    <property type="component" value="Unassembled WGS sequence"/>
</dbReference>
<dbReference type="InterPro" id="IPR036388">
    <property type="entry name" value="WH-like_DNA-bd_sf"/>
</dbReference>
<feature type="domain" description="Sigma-54 factor interaction" evidence="4">
    <location>
        <begin position="335"/>
        <end position="560"/>
    </location>
</feature>
<dbReference type="InterPro" id="IPR058031">
    <property type="entry name" value="AAA_lid_NorR"/>
</dbReference>
<evidence type="ECO:0000256" key="2">
    <source>
        <dbReference type="ARBA" id="ARBA00022840"/>
    </source>
</evidence>
<dbReference type="InterPro" id="IPR025943">
    <property type="entry name" value="Sigma_54_int_dom_ATP-bd_2"/>
</dbReference>
<dbReference type="GO" id="GO:0005524">
    <property type="term" value="F:ATP binding"/>
    <property type="evidence" value="ECO:0007669"/>
    <property type="project" value="UniProtKB-KW"/>
</dbReference>
<accession>A0A120GPB8</accession>
<dbReference type="SUPFAM" id="SSF46785">
    <property type="entry name" value="Winged helix' DNA-binding domain"/>
    <property type="match status" value="1"/>
</dbReference>
<sequence>MKPSLILLTGGMKTRHTLHQQLHQLLGDYLHIDSYAVDEGLPAGLEADVILFSSESLKEEVSHLNHMNAVNFITGQRTVHHEHLDKLLTIPAGTNVLVINDEYKVTLELIQSLYQLGINHVRFIAYKKNHTYYDDIDVAVSPGETELAPAYLPMVLDIGVRLLDMTTILRIVDHCRLEGKVALQISERYIRSIIELQQKLLVSQQETKEVYHHIQNVVNTIDDGILVINETSEVTVFNQKLEALFQIQADVVINRPIDTVILQNEVVQFILDGVEESQFFSIHGVEVVVYRHSMIGEQSIVAVFKSVHQASEIEKTAQRKYREKGFYAKYSFDDIFCENPKMIELKQIAKKLALAEHPILIQGESGTGKELFAHAIHKHSLRKNGPFLPINCSALSESLLESELFGYEDGSFTGGQRGGKKGLFELADNGTIFLDEIGDISLLMQSRLLRVIQEKEIRRIGGSKIIPINIRIISATNKKIEEQMKAQTFRNDLFYRLNVLNLSIPPLRQRREDIPLLIHHYITKNGNWIKVEHSLMDWLKRAEWEGNIRELKNTLDYMLTVCNGTILTKDDLPQHQTAQLSEDKVAPPQNTLEQSEHRMILKIVMQCNEAGKAASREYISTKTKEQHASLSLSPQQVRRRLDDLEQKGLIIKRKGRGGTRITEVGMNYLESLL</sequence>
<evidence type="ECO:0000256" key="1">
    <source>
        <dbReference type="ARBA" id="ARBA00022741"/>
    </source>
</evidence>
<keyword evidence="3" id="KW-0238">DNA-binding</keyword>
<dbReference type="SMART" id="SM00382">
    <property type="entry name" value="AAA"/>
    <property type="match status" value="1"/>
</dbReference>
<dbReference type="PANTHER" id="PTHR32071:SF57">
    <property type="entry name" value="C4-DICARBOXYLATE TRANSPORT TRANSCRIPTIONAL REGULATORY PROTEIN DCTD"/>
    <property type="match status" value="1"/>
</dbReference>
<dbReference type="InterPro" id="IPR000014">
    <property type="entry name" value="PAS"/>
</dbReference>
<dbReference type="InterPro" id="IPR013668">
    <property type="entry name" value="RNase_R_HTH_12"/>
</dbReference>
<dbReference type="GO" id="GO:0006355">
    <property type="term" value="P:regulation of DNA-templated transcription"/>
    <property type="evidence" value="ECO:0007669"/>
    <property type="project" value="InterPro"/>
</dbReference>
<keyword evidence="2" id="KW-0067">ATP-binding</keyword>
<dbReference type="Pfam" id="PF25601">
    <property type="entry name" value="AAA_lid_14"/>
    <property type="match status" value="1"/>
</dbReference>
<evidence type="ECO:0000313" key="6">
    <source>
        <dbReference type="Proteomes" id="UP000064189"/>
    </source>
</evidence>
<dbReference type="PANTHER" id="PTHR32071">
    <property type="entry name" value="TRANSCRIPTIONAL REGULATORY PROTEIN"/>
    <property type="match status" value="1"/>
</dbReference>
<dbReference type="RefSeq" id="WP_061142781.1">
    <property type="nucleotide sequence ID" value="NZ_LNNH01000027.1"/>
</dbReference>
<comment type="caution">
    <text evidence="5">The sequence shown here is derived from an EMBL/GenBank/DDBJ whole genome shotgun (WGS) entry which is preliminary data.</text>
</comment>
<dbReference type="InterPro" id="IPR035965">
    <property type="entry name" value="PAS-like_dom_sf"/>
</dbReference>
<dbReference type="SMART" id="SM00091">
    <property type="entry name" value="PAS"/>
    <property type="match status" value="1"/>
</dbReference>
<reference evidence="5 6" key="1">
    <citation type="submission" date="2015-11" db="EMBL/GenBank/DDBJ databases">
        <title>Genome Sequence of Bacillus simplex strain VanAntwerpen2.</title>
        <authorList>
            <person name="Couger M.B."/>
        </authorList>
    </citation>
    <scope>NUCLEOTIDE SEQUENCE [LARGE SCALE GENOMIC DNA]</scope>
    <source>
        <strain evidence="5 6">VanAntwerpen02</strain>
    </source>
</reference>